<keyword evidence="1" id="KW-1133">Transmembrane helix</keyword>
<dbReference type="EMBL" id="CAUYUJ010007780">
    <property type="protein sequence ID" value="CAK0821976.1"/>
    <property type="molecule type" value="Genomic_DNA"/>
</dbReference>
<accession>A0ABN9RU91</accession>
<organism evidence="2 3">
    <name type="scientific">Prorocentrum cordatum</name>
    <dbReference type="NCBI Taxonomy" id="2364126"/>
    <lineage>
        <taxon>Eukaryota</taxon>
        <taxon>Sar</taxon>
        <taxon>Alveolata</taxon>
        <taxon>Dinophyceae</taxon>
        <taxon>Prorocentrales</taxon>
        <taxon>Prorocentraceae</taxon>
        <taxon>Prorocentrum</taxon>
    </lineage>
</organism>
<proteinExistence type="predicted"/>
<dbReference type="SUPFAM" id="SSF53335">
    <property type="entry name" value="S-adenosyl-L-methionine-dependent methyltransferases"/>
    <property type="match status" value="1"/>
</dbReference>
<keyword evidence="1" id="KW-0812">Transmembrane</keyword>
<dbReference type="Proteomes" id="UP001189429">
    <property type="component" value="Unassembled WGS sequence"/>
</dbReference>
<feature type="transmembrane region" description="Helical" evidence="1">
    <location>
        <begin position="1125"/>
        <end position="1150"/>
    </location>
</feature>
<evidence type="ECO:0000256" key="1">
    <source>
        <dbReference type="SAM" id="Phobius"/>
    </source>
</evidence>
<protein>
    <submittedName>
        <fullName evidence="2">Uncharacterized protein</fullName>
    </submittedName>
</protein>
<feature type="non-terminal residue" evidence="2">
    <location>
        <position position="1"/>
    </location>
</feature>
<sequence length="1292" mass="142024">VLPLPIPDAPGFMRCRAEWLDHGTVPETGLDAAIAEGWAVLVVHSLSHQYAGHAKGSLVPTGPLTAAQESSVRVIRKAAKYFGSDSAKDFQVSDWHEVAAARDATYGGEEVSRALPLTLGGVMPGLPPRGVAASVRALDIADERVAGWLADPTLALLPKADSKAEWHCIGAKLVELGLAVPIADDRIFKVGNRKVLAGAFGVAKGGTPTPGHDVAQRPIINMVPANSCQRTMRDDIGTLSASPSWVSIPLPEGHVLLWSSDDQSSAFYCYELSEAWQPYMTLAEAIPNELIGVNGAVQTHIALRVIPMGWINAVTVFQHCHRRLGFGLKPLAAGLPPQAEWRKDRPLPLRAKELEQAWVQYYIDDWDHWEIVQSSRLEELAGTLSEFQAEQRAAYQRSGIQAAEGKAKHRELVLERMGAGLDGMVGRVGVTVEKQLLLLALVMWVMGQPQVTVKAMLVVLGRCVRVAEFRWPFMGFLNESWAAGQWRYPQAVPSVMCGELLVFCVALPLAFTDLRAKIDAGVIATDASEQAGGICYSAGLTARGAQAATGEGGLCEEAVHATFAAPQMIRWRPRVILVELFAGAAAAAVAARRLPMSVAAHLCSEVEPAARRLVRRRWPGVIELGNIEALDLERFTRMLEGFRRDADWVIITAGSPRQDLSTLNAVGKGLEGDRGKLFWMVPALIEASKRAFGTRVDWFVENVFSMGAEARGQFSQALGVAPLLLEAEDFTRVRRPRLFWCPWPACSHLPHGTSIEVKSEGIGQYNKVEVSVERAAADLWPLPGWRLDDPEVDLPCFTRPVPWRHPPLRPVGLERASPTALARWAADQHRYQVSNYEDAVLLWSADRAQGRLPVAEERGVLMGFDKRYFEAAVKDSTPGYRHATAERGLIVDFLRMADRGGTDVRLDCGAPCRARAWPWSALRTSLWAWRVAKSFRWQRPAHISEKWRCRDVATHGCRYLHLLDAETVAAVCTKCRSSAWRLQPGIRRLNALTLATNCYPMYSYCDTDDMPADAPSGWTGARSGQELAVTPLTRKRYQGAVDSVFDWLVEQKREVKFAVQADMGLVDYIEGRRAAGGSLLDVNCAIAGMCHHFPPLRGRLRESWRLARTWQRAEPAGRALPIAPLIALAFSGGFLTAGFPAAAAILLAAYDTYLRTGHDIIMYENSAGEFVMLRSQTAMALLLKARELAGTASRCEQPAIGMPPAAFQRVFADIRSCLQLEDQRLTLYSWRRGGASADFRSHGSMETTLLRGRWASVRTARLCVQDAVAEATTIALLPDQRAVCLHLASRVR</sequence>
<dbReference type="InterPro" id="IPR029063">
    <property type="entry name" value="SAM-dependent_MTases_sf"/>
</dbReference>
<keyword evidence="1" id="KW-0472">Membrane</keyword>
<gene>
    <name evidence="2" type="ORF">PCOR1329_LOCUS23107</name>
</gene>
<evidence type="ECO:0000313" key="3">
    <source>
        <dbReference type="Proteomes" id="UP001189429"/>
    </source>
</evidence>
<dbReference type="Gene3D" id="3.40.50.150">
    <property type="entry name" value="Vaccinia Virus protein VP39"/>
    <property type="match status" value="1"/>
</dbReference>
<keyword evidence="3" id="KW-1185">Reference proteome</keyword>
<comment type="caution">
    <text evidence="2">The sequence shown here is derived from an EMBL/GenBank/DDBJ whole genome shotgun (WGS) entry which is preliminary data.</text>
</comment>
<reference evidence="2" key="1">
    <citation type="submission" date="2023-10" db="EMBL/GenBank/DDBJ databases">
        <authorList>
            <person name="Chen Y."/>
            <person name="Shah S."/>
            <person name="Dougan E. K."/>
            <person name="Thang M."/>
            <person name="Chan C."/>
        </authorList>
    </citation>
    <scope>NUCLEOTIDE SEQUENCE [LARGE SCALE GENOMIC DNA]</scope>
</reference>
<evidence type="ECO:0000313" key="2">
    <source>
        <dbReference type="EMBL" id="CAK0821976.1"/>
    </source>
</evidence>
<name>A0ABN9RU91_9DINO</name>